<reference evidence="4" key="1">
    <citation type="submission" date="2013-05" db="EMBL/GenBank/DDBJ databases">
        <title>The Genome sequence of Mucor circinelloides f. circinelloides 1006PhL.</title>
        <authorList>
            <consortium name="The Broad Institute Genomics Platform"/>
            <person name="Cuomo C."/>
            <person name="Earl A."/>
            <person name="Findley K."/>
            <person name="Lee S.C."/>
            <person name="Walker B."/>
            <person name="Young S."/>
            <person name="Zeng Q."/>
            <person name="Gargeya S."/>
            <person name="Fitzgerald M."/>
            <person name="Haas B."/>
            <person name="Abouelleil A."/>
            <person name="Allen A.W."/>
            <person name="Alvarado L."/>
            <person name="Arachchi H.M."/>
            <person name="Berlin A.M."/>
            <person name="Chapman S.B."/>
            <person name="Gainer-Dewar J."/>
            <person name="Goldberg J."/>
            <person name="Griggs A."/>
            <person name="Gujja S."/>
            <person name="Hansen M."/>
            <person name="Howarth C."/>
            <person name="Imamovic A."/>
            <person name="Ireland A."/>
            <person name="Larimer J."/>
            <person name="McCowan C."/>
            <person name="Murphy C."/>
            <person name="Pearson M."/>
            <person name="Poon T.W."/>
            <person name="Priest M."/>
            <person name="Roberts A."/>
            <person name="Saif S."/>
            <person name="Shea T."/>
            <person name="Sisk P."/>
            <person name="Sykes S."/>
            <person name="Wortman J."/>
            <person name="Nusbaum C."/>
            <person name="Birren B."/>
        </authorList>
    </citation>
    <scope>NUCLEOTIDE SEQUENCE [LARGE SCALE GENOMIC DNA]</scope>
    <source>
        <strain evidence="4">1006PhL</strain>
    </source>
</reference>
<dbReference type="VEuPathDB" id="FungiDB:HMPREF1544_00223"/>
<feature type="domain" description="Choice-of-anchor A" evidence="2">
    <location>
        <begin position="30"/>
        <end position="305"/>
    </location>
</feature>
<dbReference type="Pfam" id="PF20597">
    <property type="entry name" value="pAdhesive_15"/>
    <property type="match status" value="1"/>
</dbReference>
<accession>S2JS31</accession>
<keyword evidence="4" id="KW-1185">Reference proteome</keyword>
<dbReference type="InParanoid" id="S2JS31"/>
<dbReference type="OrthoDB" id="2280597at2759"/>
<gene>
    <name evidence="3" type="ORF">HMPREF1544_00223</name>
</gene>
<dbReference type="Proteomes" id="UP000014254">
    <property type="component" value="Unassembled WGS sequence"/>
</dbReference>
<protein>
    <recommendedName>
        <fullName evidence="2">Choice-of-anchor A domain-containing protein</fullName>
    </recommendedName>
</protein>
<evidence type="ECO:0000313" key="3">
    <source>
        <dbReference type="EMBL" id="EPB92784.1"/>
    </source>
</evidence>
<keyword evidence="1" id="KW-0732">Signal</keyword>
<evidence type="ECO:0000313" key="4">
    <source>
        <dbReference type="Proteomes" id="UP000014254"/>
    </source>
</evidence>
<dbReference type="EMBL" id="KE123897">
    <property type="protein sequence ID" value="EPB92784.1"/>
    <property type="molecule type" value="Genomic_DNA"/>
</dbReference>
<dbReference type="InterPro" id="IPR026588">
    <property type="entry name" value="Choice_anch_A"/>
</dbReference>
<evidence type="ECO:0000256" key="1">
    <source>
        <dbReference type="SAM" id="SignalP"/>
    </source>
</evidence>
<organism evidence="3 4">
    <name type="scientific">Mucor circinelloides f. circinelloides (strain 1006PhL)</name>
    <name type="common">Mucormycosis agent</name>
    <name type="synonym">Calyptromyces circinelloides</name>
    <dbReference type="NCBI Taxonomy" id="1220926"/>
    <lineage>
        <taxon>Eukaryota</taxon>
        <taxon>Fungi</taxon>
        <taxon>Fungi incertae sedis</taxon>
        <taxon>Mucoromycota</taxon>
        <taxon>Mucoromycotina</taxon>
        <taxon>Mucoromycetes</taxon>
        <taxon>Mucorales</taxon>
        <taxon>Mucorineae</taxon>
        <taxon>Mucoraceae</taxon>
        <taxon>Mucor</taxon>
    </lineage>
</organism>
<feature type="chain" id="PRO_5004509415" description="Choice-of-anchor A domain-containing protein" evidence="1">
    <location>
        <begin position="21"/>
        <end position="318"/>
    </location>
</feature>
<evidence type="ECO:0000259" key="2">
    <source>
        <dbReference type="Pfam" id="PF20597"/>
    </source>
</evidence>
<dbReference type="STRING" id="1220926.S2JS31"/>
<dbReference type="AlphaFoldDB" id="S2JS31"/>
<name>S2JS31_MUCC1</name>
<proteinExistence type="predicted"/>
<feature type="signal peptide" evidence="1">
    <location>
        <begin position="1"/>
        <end position="20"/>
    </location>
</feature>
<sequence>MKPFKLSLITTLTFATTCYAVYCNSALKKFSSFNLVSSNVYRGDGDGSMIFDGSAFIDQQYNLDNAVINLKRNIQCGQDSEMDEKVAGLWIGKGSALNTTLYGGHVVGALSDSHFIRKTSDGCKLRYSDAFIKGDYMLESNGLLMAQDLISYPPTHYIDSQGAILPVINATSNDADYYVFTFQSCTDEASCATFTDDGQTSDPRGLLLGANNWQGPATAWPTDKVILLNIPVNATEGLTISGTHNLMANGLNACGTIWNMYPTSGGNDTFVLTFANSNPIGGQFIAPTATIYNNQSSADAILYGSIYTGTQVRLLAYC</sequence>